<dbReference type="eggNOG" id="ENOG5033WF1">
    <property type="taxonomic scope" value="Bacteria"/>
</dbReference>
<evidence type="ECO:0000256" key="1">
    <source>
        <dbReference type="SAM" id="Coils"/>
    </source>
</evidence>
<keyword evidence="3" id="KW-1185">Reference proteome</keyword>
<dbReference type="RefSeq" id="WP_051915139.1">
    <property type="nucleotide sequence ID" value="NZ_JGZC01000006.1"/>
</dbReference>
<accession>A0A087BHH2</accession>
<gene>
    <name evidence="2" type="ORF">BMERY_0973</name>
</gene>
<dbReference type="AlphaFoldDB" id="A0A087BHH2"/>
<dbReference type="STRING" id="78345.BMERY_0973"/>
<feature type="coiled-coil region" evidence="1">
    <location>
        <begin position="97"/>
        <end position="131"/>
    </location>
</feature>
<evidence type="ECO:0000313" key="3">
    <source>
        <dbReference type="Proteomes" id="UP000029060"/>
    </source>
</evidence>
<reference evidence="2 3" key="1">
    <citation type="submission" date="2014-03" db="EMBL/GenBank/DDBJ databases">
        <title>Genomics of Bifidobacteria.</title>
        <authorList>
            <person name="Ventura M."/>
            <person name="Milani C."/>
            <person name="Lugli G.A."/>
        </authorList>
    </citation>
    <scope>NUCLEOTIDE SEQUENCE [LARGE SCALE GENOMIC DNA]</scope>
    <source>
        <strain evidence="2 3">LMG 11341</strain>
    </source>
</reference>
<proteinExistence type="predicted"/>
<dbReference type="OrthoDB" id="3191612at2"/>
<evidence type="ECO:0000313" key="2">
    <source>
        <dbReference type="EMBL" id="KFI70472.1"/>
    </source>
</evidence>
<keyword evidence="1" id="KW-0175">Coiled coil</keyword>
<comment type="caution">
    <text evidence="2">The sequence shown here is derived from an EMBL/GenBank/DDBJ whole genome shotgun (WGS) entry which is preliminary data.</text>
</comment>
<dbReference type="EMBL" id="JGZC01000006">
    <property type="protein sequence ID" value="KFI70472.1"/>
    <property type="molecule type" value="Genomic_DNA"/>
</dbReference>
<dbReference type="Proteomes" id="UP000029060">
    <property type="component" value="Unassembled WGS sequence"/>
</dbReference>
<organism evidence="2 3">
    <name type="scientific">Bifidobacterium merycicum</name>
    <dbReference type="NCBI Taxonomy" id="78345"/>
    <lineage>
        <taxon>Bacteria</taxon>
        <taxon>Bacillati</taxon>
        <taxon>Actinomycetota</taxon>
        <taxon>Actinomycetes</taxon>
        <taxon>Bifidobacteriales</taxon>
        <taxon>Bifidobacteriaceae</taxon>
        <taxon>Bifidobacterium</taxon>
    </lineage>
</organism>
<sequence length="136" mass="15661">MTKKEPRLFVRVTDDEHEAAMTLAEELGLTVSELVRILLRLPRGYFDGKETRPVLVVDAVSARKLARETRWWGYQYNQIAHALNRIAMYLRRDMCDAADALEQLQVVEEKVDRANADIAVLRAEAQRMAAMFNVKK</sequence>
<name>A0A087BHH2_9BIFI</name>
<protein>
    <submittedName>
        <fullName evidence="2">Ribbon-helix-helix protein, copG family</fullName>
    </submittedName>
</protein>